<sequence length="61" mass="6715">MDAVLELGVQRFEYRAVLRHAAQAVKIAGRDSDSEMGLAPFAPSGMASMFVRFVDHFEVEG</sequence>
<protein>
    <submittedName>
        <fullName evidence="1">Uncharacterized protein</fullName>
    </submittedName>
</protein>
<dbReference type="AlphaFoldDB" id="A0A0F5L823"/>
<evidence type="ECO:0000313" key="1">
    <source>
        <dbReference type="EMBL" id="KKB78359.1"/>
    </source>
</evidence>
<proteinExistence type="predicted"/>
<keyword evidence="2" id="KW-1185">Reference proteome</keyword>
<gene>
    <name evidence="1" type="ORF">VW35_12055</name>
</gene>
<organism evidence="1 2">
    <name type="scientific">Devosia soli</name>
    <dbReference type="NCBI Taxonomy" id="361041"/>
    <lineage>
        <taxon>Bacteria</taxon>
        <taxon>Pseudomonadati</taxon>
        <taxon>Pseudomonadota</taxon>
        <taxon>Alphaproteobacteria</taxon>
        <taxon>Hyphomicrobiales</taxon>
        <taxon>Devosiaceae</taxon>
        <taxon>Devosia</taxon>
    </lineage>
</organism>
<dbReference type="STRING" id="361041.VW35_12055"/>
<dbReference type="Proteomes" id="UP000033514">
    <property type="component" value="Unassembled WGS sequence"/>
</dbReference>
<comment type="caution">
    <text evidence="1">The sequence shown here is derived from an EMBL/GenBank/DDBJ whole genome shotgun (WGS) entry which is preliminary data.</text>
</comment>
<reference evidence="1 2" key="1">
    <citation type="submission" date="2015-03" db="EMBL/GenBank/DDBJ databases">
        <authorList>
            <person name="Hassan Y.I."/>
            <person name="Lepp D."/>
            <person name="Zhou T."/>
        </authorList>
    </citation>
    <scope>NUCLEOTIDE SEQUENCE [LARGE SCALE GENOMIC DNA]</scope>
    <source>
        <strain evidence="1 2">GH2-10</strain>
    </source>
</reference>
<accession>A0A0F5L823</accession>
<evidence type="ECO:0000313" key="2">
    <source>
        <dbReference type="Proteomes" id="UP000033514"/>
    </source>
</evidence>
<dbReference type="EMBL" id="LAJG01000022">
    <property type="protein sequence ID" value="KKB78359.1"/>
    <property type="molecule type" value="Genomic_DNA"/>
</dbReference>
<name>A0A0F5L823_9HYPH</name>